<keyword evidence="3" id="KW-1185">Reference proteome</keyword>
<feature type="domain" description="HTH cro/C1-type" evidence="1">
    <location>
        <begin position="8"/>
        <end position="64"/>
    </location>
</feature>
<dbReference type="InterPro" id="IPR001387">
    <property type="entry name" value="Cro/C1-type_HTH"/>
</dbReference>
<organism evidence="2 3">
    <name type="scientific">Saccharothrix ecbatanensis</name>
    <dbReference type="NCBI Taxonomy" id="1105145"/>
    <lineage>
        <taxon>Bacteria</taxon>
        <taxon>Bacillati</taxon>
        <taxon>Actinomycetota</taxon>
        <taxon>Actinomycetes</taxon>
        <taxon>Pseudonocardiales</taxon>
        <taxon>Pseudonocardiaceae</taxon>
        <taxon>Saccharothrix</taxon>
    </lineage>
</organism>
<accession>A0A7W9LZC1</accession>
<dbReference type="AlphaFoldDB" id="A0A7W9LZC1"/>
<reference evidence="2 3" key="1">
    <citation type="submission" date="2020-08" db="EMBL/GenBank/DDBJ databases">
        <title>Sequencing the genomes of 1000 actinobacteria strains.</title>
        <authorList>
            <person name="Klenk H.-P."/>
        </authorList>
    </citation>
    <scope>NUCLEOTIDE SEQUENCE [LARGE SCALE GENOMIC DNA]</scope>
    <source>
        <strain evidence="2 3">DSM 45486</strain>
    </source>
</reference>
<dbReference type="RefSeq" id="WP_221483375.1">
    <property type="nucleotide sequence ID" value="NZ_JACHMO010000001.1"/>
</dbReference>
<evidence type="ECO:0000313" key="3">
    <source>
        <dbReference type="Proteomes" id="UP000552097"/>
    </source>
</evidence>
<dbReference type="SMART" id="SM00530">
    <property type="entry name" value="HTH_XRE"/>
    <property type="match status" value="1"/>
</dbReference>
<dbReference type="InterPro" id="IPR015943">
    <property type="entry name" value="WD40/YVTN_repeat-like_dom_sf"/>
</dbReference>
<name>A0A7W9LZC1_9PSEU</name>
<dbReference type="Pfam" id="PF20703">
    <property type="entry name" value="nSTAND1"/>
    <property type="match status" value="1"/>
</dbReference>
<gene>
    <name evidence="2" type="ORF">F4560_001468</name>
</gene>
<proteinExistence type="predicted"/>
<dbReference type="Gene3D" id="2.130.10.10">
    <property type="entry name" value="YVTN repeat-like/Quinoprotein amine dehydrogenase"/>
    <property type="match status" value="1"/>
</dbReference>
<evidence type="ECO:0000313" key="2">
    <source>
        <dbReference type="EMBL" id="MBB5801700.1"/>
    </source>
</evidence>
<protein>
    <recommendedName>
        <fullName evidence="1">HTH cro/C1-type domain-containing protein</fullName>
    </recommendedName>
</protein>
<evidence type="ECO:0000259" key="1">
    <source>
        <dbReference type="SMART" id="SM00530"/>
    </source>
</evidence>
<dbReference type="InterPro" id="IPR049052">
    <property type="entry name" value="nSTAND1"/>
</dbReference>
<dbReference type="Gene3D" id="3.40.50.300">
    <property type="entry name" value="P-loop containing nucleotide triphosphate hydrolases"/>
    <property type="match status" value="1"/>
</dbReference>
<dbReference type="SUPFAM" id="SSF50969">
    <property type="entry name" value="YVTN repeat-like/Quinoprotein amine dehydrogenase"/>
    <property type="match status" value="1"/>
</dbReference>
<dbReference type="InterPro" id="IPR027417">
    <property type="entry name" value="P-loop_NTPase"/>
</dbReference>
<dbReference type="Proteomes" id="UP000552097">
    <property type="component" value="Unassembled WGS sequence"/>
</dbReference>
<dbReference type="SUPFAM" id="SSF52540">
    <property type="entry name" value="P-loop containing nucleoside triphosphate hydrolases"/>
    <property type="match status" value="1"/>
</dbReference>
<dbReference type="EMBL" id="JACHMO010000001">
    <property type="protein sequence ID" value="MBB5801700.1"/>
    <property type="molecule type" value="Genomic_DNA"/>
</dbReference>
<comment type="caution">
    <text evidence="2">The sequence shown here is derived from an EMBL/GenBank/DDBJ whole genome shotgun (WGS) entry which is preliminary data.</text>
</comment>
<dbReference type="InterPro" id="IPR011044">
    <property type="entry name" value="Quino_amine_DH_bsu"/>
</dbReference>
<sequence>MLLRFASDLRRLRDKAGRPTYRELSRRANYSTAALSAATAGRKLPSLAVTLAFVRACDGDVEEWRERWTGIAAEDAPNPAPGDIPYVGLASFQTSDADRFFGRETLTATLVDLVGRRRFTGVFGASGSGKSSLLRAGLAARSDDPVVIITPGRDPVEECAVALSGLTGESPVAVKADLAASPENLHLWIRKAMDERDLLLVVDQFEEAFTQCAAADREWLIRALTFAANADSSRVRVVIGVRADFYGHCGRHPELPPALHGGQVLVGPMSADELRLAITGPAAGAGATVETALVVRLVADVTGRASALPLVSHALVETWRRRRGMTLSLAGYEQAGGVEHAIARTAEEFFGALSPEGRRDARSVLLRLIALGDGTEDTRRRVRRHELEVDQDLLDRLARVRLITLDDDSVELTHEALIQAWPRLRDWIAHDRDVLRRHRELTDATDTWEAHGRDPDGLYRGARLGQARGLSDRLSSRERDFLDASAAAENSRHAVERRRTRRLKQYVALLVALAVVLAGTAAYAVVAENSADLQRNSALSLRAADAALRLLPDRPDDAVRLALTAYRVSPTAEALNAVRVAWAARNAVELTLRPPWRRMSLAPEGDIAVSTEPEARSFTVWEVRDGTARRRADVLAEGRVDMISGDGGVFLLESDRGPTTVWSIADPDEPRLVATLRQVIVQTMSRTGSVLAGVGERHEPQRFDHPENVLSGTGVASMWRWGDDGVVTEVRLPGERVESVALRGDARIVATVRLGPDYFQRYVELWHVGLTGRVTPAGPLLIEEGQVRVVFSPDGEALALVNETTKTVDVLDVADPSAPRHVARLDDLPLSASTVGFAAGNRALVIHGRPELVQVWDIATPGAPRQVASIEGHPATVDYLLYRPDERELTISDRDGELLRFDLDDRRLLGELCEWSGMDEDRVDWGRYFPGVPRQRLCP</sequence>